<dbReference type="NCBIfam" id="TIGR01441">
    <property type="entry name" value="GPR"/>
    <property type="match status" value="1"/>
</dbReference>
<comment type="function">
    <text evidence="4">Initiates the rapid degradation of small, acid-soluble proteins during spore germination.</text>
</comment>
<dbReference type="SUPFAM" id="SSF53163">
    <property type="entry name" value="HybD-like"/>
    <property type="match status" value="1"/>
</dbReference>
<dbReference type="Proteomes" id="UP000774750">
    <property type="component" value="Unassembled WGS sequence"/>
</dbReference>
<keyword evidence="1 4" id="KW-0645">Protease</keyword>
<keyword evidence="2 4" id="KW-0378">Hydrolase</keyword>
<reference evidence="5" key="2">
    <citation type="journal article" date="2021" name="Sci. Rep.">
        <title>The distribution of antibiotic resistance genes in chicken gut microbiota commensals.</title>
        <authorList>
            <person name="Juricova H."/>
            <person name="Matiasovicova J."/>
            <person name="Kubasova T."/>
            <person name="Cejkova D."/>
            <person name="Rychlik I."/>
        </authorList>
    </citation>
    <scope>NUCLEOTIDE SEQUENCE</scope>
    <source>
        <strain evidence="5">An559</strain>
    </source>
</reference>
<dbReference type="HAMAP" id="MF_00626">
    <property type="entry name" value="Germination_prot"/>
    <property type="match status" value="1"/>
</dbReference>
<comment type="subunit">
    <text evidence="4">Homotetramer.</text>
</comment>
<dbReference type="Gene3D" id="3.40.50.1450">
    <property type="entry name" value="HybD-like"/>
    <property type="match status" value="1"/>
</dbReference>
<feature type="propeptide" id="PRO_5038203421" evidence="4">
    <location>
        <position position="1"/>
    </location>
</feature>
<keyword evidence="6" id="KW-1185">Reference proteome</keyword>
<gene>
    <name evidence="4" type="primary">gpr</name>
    <name evidence="5" type="ORF">H6A12_09205</name>
</gene>
<evidence type="ECO:0000256" key="3">
    <source>
        <dbReference type="ARBA" id="ARBA00023145"/>
    </source>
</evidence>
<organism evidence="5 6">
    <name type="scientific">Merdimmobilis hominis</name>
    <dbReference type="NCBI Taxonomy" id="2897707"/>
    <lineage>
        <taxon>Bacteria</taxon>
        <taxon>Bacillati</taxon>
        <taxon>Bacillota</taxon>
        <taxon>Clostridia</taxon>
        <taxon>Eubacteriales</taxon>
        <taxon>Oscillospiraceae</taxon>
        <taxon>Merdimmobilis</taxon>
    </lineage>
</organism>
<comment type="PTM">
    <text evidence="4">Autoproteolytically processed. The inactive tetrameric zymogen termed p46 autoprocesses to a smaller form termed p41, which is active only during spore germination.</text>
</comment>
<dbReference type="RefSeq" id="WP_204447153.1">
    <property type="nucleotide sequence ID" value="NZ_JACJKY010000014.1"/>
</dbReference>
<evidence type="ECO:0000313" key="5">
    <source>
        <dbReference type="EMBL" id="MBM6921331.1"/>
    </source>
</evidence>
<dbReference type="AlphaFoldDB" id="A0A938X6Y7"/>
<evidence type="ECO:0000256" key="1">
    <source>
        <dbReference type="ARBA" id="ARBA00022670"/>
    </source>
</evidence>
<protein>
    <recommendedName>
        <fullName evidence="4">Germination protease</fullName>
        <ecNumber evidence="4">3.4.24.78</ecNumber>
    </recommendedName>
    <alternativeName>
        <fullName evidence="4">GPR endopeptidase</fullName>
    </alternativeName>
    <alternativeName>
        <fullName evidence="4">Germination proteinase</fullName>
    </alternativeName>
    <alternativeName>
        <fullName evidence="4">Spore protease</fullName>
    </alternativeName>
</protein>
<accession>A0A938X6Y7</accession>
<evidence type="ECO:0000256" key="2">
    <source>
        <dbReference type="ARBA" id="ARBA00022801"/>
    </source>
</evidence>
<evidence type="ECO:0000313" key="6">
    <source>
        <dbReference type="Proteomes" id="UP000774750"/>
    </source>
</evidence>
<dbReference type="EC" id="3.4.24.78" evidence="4"/>
<dbReference type="Pfam" id="PF03418">
    <property type="entry name" value="Peptidase_A25"/>
    <property type="match status" value="1"/>
</dbReference>
<dbReference type="InterPro" id="IPR005080">
    <property type="entry name" value="Peptidase_A25"/>
</dbReference>
<comment type="similarity">
    <text evidence="4">Belongs to the peptidase A25 family.</text>
</comment>
<reference evidence="5" key="1">
    <citation type="submission" date="2020-08" db="EMBL/GenBank/DDBJ databases">
        <authorList>
            <person name="Cejkova D."/>
            <person name="Kubasova T."/>
            <person name="Jahodarova E."/>
            <person name="Rychlik I."/>
        </authorList>
    </citation>
    <scope>NUCLEOTIDE SEQUENCE</scope>
    <source>
        <strain evidence="5">An559</strain>
    </source>
</reference>
<dbReference type="GO" id="GO:0006508">
    <property type="term" value="P:proteolysis"/>
    <property type="evidence" value="ECO:0007669"/>
    <property type="project" value="UniProtKB-UniRule"/>
</dbReference>
<evidence type="ECO:0000256" key="4">
    <source>
        <dbReference type="HAMAP-Rule" id="MF_00626"/>
    </source>
</evidence>
<dbReference type="GO" id="GO:0004222">
    <property type="term" value="F:metalloendopeptidase activity"/>
    <property type="evidence" value="ECO:0007669"/>
    <property type="project" value="UniProtKB-UniRule"/>
</dbReference>
<keyword evidence="3 4" id="KW-0865">Zymogen</keyword>
<comment type="catalytic activity">
    <reaction evidence="4">
        <text>Endopeptidase action with P4 Glu or Asp, P1 preferably Glu &gt; Asp, P1' hydrophobic and P2' Ala.</text>
        <dbReference type="EC" id="3.4.24.78"/>
    </reaction>
</comment>
<name>A0A938X6Y7_9FIRM</name>
<dbReference type="EMBL" id="JACJKY010000014">
    <property type="protein sequence ID" value="MBM6921331.1"/>
    <property type="molecule type" value="Genomic_DNA"/>
</dbReference>
<proteinExistence type="inferred from homology"/>
<feature type="chain" id="PRO_5038203420" description="Germination protease" evidence="4">
    <location>
        <begin position="1"/>
        <end position="269"/>
    </location>
</feature>
<comment type="caution">
    <text evidence="5">The sequence shown here is derived from an EMBL/GenBank/DDBJ whole genome shotgun (WGS) entry which is preliminary data.</text>
</comment>
<dbReference type="InterPro" id="IPR023430">
    <property type="entry name" value="Pept_HybD-like_dom_sf"/>
</dbReference>
<dbReference type="GO" id="GO:0009847">
    <property type="term" value="P:spore germination"/>
    <property type="evidence" value="ECO:0007669"/>
    <property type="project" value="UniProtKB-UniRule"/>
</dbReference>
<sequence>MRRTDLAMEQIPNKAVNGVRINQSESVHTVEILTDEAAESVGKPKGKYTTVSVENFCKSPSDFWGEVKRISDVLAEFLPDNPDAPVLVVGLGNRMITPDAVGPLAVEKILVTRHLQKIALPSLPPLRSVCAVSPGVMGQTGIESSAFVRRIADVAAGGCVIVIDALAAAEVERLLTTVQICDTGISPGSGVGNSRAELSEKTIGVPVIAVGVPTVTEIPFSKKETSMPMMITPREIDQAVEHAARTVSLAINCALHPNLTADELSALVS</sequence>